<organism evidence="2 3">
    <name type="scientific">Lojkania enalia</name>
    <dbReference type="NCBI Taxonomy" id="147567"/>
    <lineage>
        <taxon>Eukaryota</taxon>
        <taxon>Fungi</taxon>
        <taxon>Dikarya</taxon>
        <taxon>Ascomycota</taxon>
        <taxon>Pezizomycotina</taxon>
        <taxon>Dothideomycetes</taxon>
        <taxon>Pleosporomycetidae</taxon>
        <taxon>Pleosporales</taxon>
        <taxon>Pleosporales incertae sedis</taxon>
        <taxon>Lojkania</taxon>
    </lineage>
</organism>
<sequence length="64" mass="7225">MHPSLTRSPITDIKQFFSSEGSLFCVNVSFPTRLLVVSTLSISLLELLAGSFYYRMDDITLPRL</sequence>
<keyword evidence="1" id="KW-0472">Membrane</keyword>
<evidence type="ECO:0000256" key="1">
    <source>
        <dbReference type="SAM" id="Phobius"/>
    </source>
</evidence>
<keyword evidence="3" id="KW-1185">Reference proteome</keyword>
<dbReference type="Proteomes" id="UP000800093">
    <property type="component" value="Unassembled WGS sequence"/>
</dbReference>
<accession>A0A9P4N412</accession>
<evidence type="ECO:0000313" key="3">
    <source>
        <dbReference type="Proteomes" id="UP000800093"/>
    </source>
</evidence>
<dbReference type="AlphaFoldDB" id="A0A9P4N412"/>
<reference evidence="3" key="1">
    <citation type="journal article" date="2020" name="Stud. Mycol.">
        <title>101 Dothideomycetes genomes: A test case for predicting lifestyles and emergence of pathogens.</title>
        <authorList>
            <person name="Haridas S."/>
            <person name="Albert R."/>
            <person name="Binder M."/>
            <person name="Bloem J."/>
            <person name="LaButti K."/>
            <person name="Salamov A."/>
            <person name="Andreopoulos B."/>
            <person name="Baker S."/>
            <person name="Barry K."/>
            <person name="Bills G."/>
            <person name="Bluhm B."/>
            <person name="Cannon C."/>
            <person name="Castanera R."/>
            <person name="Culley D."/>
            <person name="Daum C."/>
            <person name="Ezra D."/>
            <person name="Gonzalez J."/>
            <person name="Henrissat B."/>
            <person name="Kuo A."/>
            <person name="Liang C."/>
            <person name="Lipzen A."/>
            <person name="Lutzoni F."/>
            <person name="Magnuson J."/>
            <person name="Mondo S."/>
            <person name="Nolan M."/>
            <person name="Ohm R."/>
            <person name="Pangilinan J."/>
            <person name="Park H.-J."/>
            <person name="Ramirez L."/>
            <person name="Alfaro M."/>
            <person name="Sun H."/>
            <person name="Tritt A."/>
            <person name="Yoshinaga Y."/>
            <person name="Zwiers L.-H."/>
            <person name="Turgeon B."/>
            <person name="Goodwin S."/>
            <person name="Spatafora J."/>
            <person name="Crous P."/>
            <person name="Grigoriev I."/>
        </authorList>
    </citation>
    <scope>NUCLEOTIDE SEQUENCE [LARGE SCALE GENOMIC DNA]</scope>
    <source>
        <strain evidence="3">CBS 304.66</strain>
    </source>
</reference>
<proteinExistence type="predicted"/>
<protein>
    <submittedName>
        <fullName evidence="2">Uncharacterized protein</fullName>
    </submittedName>
</protein>
<name>A0A9P4N412_9PLEO</name>
<feature type="transmembrane region" description="Helical" evidence="1">
    <location>
        <begin position="34"/>
        <end position="54"/>
    </location>
</feature>
<gene>
    <name evidence="2" type="ORF">CC78DRAFT_533419</name>
</gene>
<evidence type="ECO:0000313" key="2">
    <source>
        <dbReference type="EMBL" id="KAF2264193.1"/>
    </source>
</evidence>
<comment type="caution">
    <text evidence="2">The sequence shown here is derived from an EMBL/GenBank/DDBJ whole genome shotgun (WGS) entry which is preliminary data.</text>
</comment>
<dbReference type="EMBL" id="ML986618">
    <property type="protein sequence ID" value="KAF2264193.1"/>
    <property type="molecule type" value="Genomic_DNA"/>
</dbReference>
<keyword evidence="1" id="KW-1133">Transmembrane helix</keyword>
<keyword evidence="1" id="KW-0812">Transmembrane</keyword>